<evidence type="ECO:0000256" key="1">
    <source>
        <dbReference type="SAM" id="Phobius"/>
    </source>
</evidence>
<dbReference type="KEGG" id="ahel:Q31a_62520"/>
<evidence type="ECO:0000313" key="3">
    <source>
        <dbReference type="Proteomes" id="UP000318017"/>
    </source>
</evidence>
<accession>A0A518GGY9</accession>
<sequence>MSKLELESIVNSLGLPTEAMLALNGLLSMCNSCRSLLVEAFRRATWGRRFLGLILMGVFSLPHTGCVTMEAFMGKPRTPSLDISLLQAQGYQIPPGGMPSPVEPAADGKPRVVLEVRDDGRHLESIPLPVDRALFVEDIVQEASLHKRFGHLAISIMRPMGEGQPPTRLDARTDDDGKVTSLGQNYALQPGDHLVVNVDQRTSLERFVDRQFKK</sequence>
<keyword evidence="1" id="KW-1133">Transmembrane helix</keyword>
<evidence type="ECO:0000313" key="2">
    <source>
        <dbReference type="EMBL" id="QDV27859.1"/>
    </source>
</evidence>
<organism evidence="2 3">
    <name type="scientific">Aureliella helgolandensis</name>
    <dbReference type="NCBI Taxonomy" id="2527968"/>
    <lineage>
        <taxon>Bacteria</taxon>
        <taxon>Pseudomonadati</taxon>
        <taxon>Planctomycetota</taxon>
        <taxon>Planctomycetia</taxon>
        <taxon>Pirellulales</taxon>
        <taxon>Pirellulaceae</taxon>
        <taxon>Aureliella</taxon>
    </lineage>
</organism>
<dbReference type="AlphaFoldDB" id="A0A518GGY9"/>
<keyword evidence="1" id="KW-0812">Transmembrane</keyword>
<feature type="transmembrane region" description="Helical" evidence="1">
    <location>
        <begin position="50"/>
        <end position="73"/>
    </location>
</feature>
<keyword evidence="1" id="KW-0472">Membrane</keyword>
<dbReference type="EMBL" id="CP036298">
    <property type="protein sequence ID" value="QDV27859.1"/>
    <property type="molecule type" value="Genomic_DNA"/>
</dbReference>
<reference evidence="2 3" key="1">
    <citation type="submission" date="2019-02" db="EMBL/GenBank/DDBJ databases">
        <title>Deep-cultivation of Planctomycetes and their phenomic and genomic characterization uncovers novel biology.</title>
        <authorList>
            <person name="Wiegand S."/>
            <person name="Jogler M."/>
            <person name="Boedeker C."/>
            <person name="Pinto D."/>
            <person name="Vollmers J."/>
            <person name="Rivas-Marin E."/>
            <person name="Kohn T."/>
            <person name="Peeters S.H."/>
            <person name="Heuer A."/>
            <person name="Rast P."/>
            <person name="Oberbeckmann S."/>
            <person name="Bunk B."/>
            <person name="Jeske O."/>
            <person name="Meyerdierks A."/>
            <person name="Storesund J.E."/>
            <person name="Kallscheuer N."/>
            <person name="Luecker S."/>
            <person name="Lage O.M."/>
            <person name="Pohl T."/>
            <person name="Merkel B.J."/>
            <person name="Hornburger P."/>
            <person name="Mueller R.-W."/>
            <person name="Bruemmer F."/>
            <person name="Labrenz M."/>
            <person name="Spormann A.M."/>
            <person name="Op den Camp H."/>
            <person name="Overmann J."/>
            <person name="Amann R."/>
            <person name="Jetten M.S.M."/>
            <person name="Mascher T."/>
            <person name="Medema M.H."/>
            <person name="Devos D.P."/>
            <person name="Kaster A.-K."/>
            <person name="Ovreas L."/>
            <person name="Rohde M."/>
            <person name="Galperin M.Y."/>
            <person name="Jogler C."/>
        </authorList>
    </citation>
    <scope>NUCLEOTIDE SEQUENCE [LARGE SCALE GENOMIC DNA]</scope>
    <source>
        <strain evidence="2 3">Q31a</strain>
    </source>
</reference>
<proteinExistence type="predicted"/>
<gene>
    <name evidence="2" type="ORF">Q31a_62520</name>
</gene>
<protein>
    <submittedName>
        <fullName evidence="2">Uncharacterized protein</fullName>
    </submittedName>
</protein>
<name>A0A518GGY9_9BACT</name>
<keyword evidence="3" id="KW-1185">Reference proteome</keyword>
<dbReference type="Proteomes" id="UP000318017">
    <property type="component" value="Chromosome"/>
</dbReference>